<dbReference type="GO" id="GO:0016740">
    <property type="term" value="F:transferase activity"/>
    <property type="evidence" value="ECO:0007669"/>
    <property type="project" value="UniProtKB-KW"/>
</dbReference>
<keyword evidence="1" id="KW-0808">Transferase</keyword>
<keyword evidence="2" id="KW-1185">Reference proteome</keyword>
<proteinExistence type="predicted"/>
<dbReference type="InterPro" id="IPR050509">
    <property type="entry name" value="CoA-transferase_III"/>
</dbReference>
<comment type="caution">
    <text evidence="1">The sequence shown here is derived from an EMBL/GenBank/DDBJ whole genome shotgun (WGS) entry which is preliminary data.</text>
</comment>
<protein>
    <submittedName>
        <fullName evidence="1">Crotonobetainyl-CoA:carnitine CoA-transferase CaiB-like acyl-CoA transferase</fullName>
    </submittedName>
</protein>
<dbReference type="PANTHER" id="PTHR48228">
    <property type="entry name" value="SUCCINYL-COA--D-CITRAMALATE COA-TRANSFERASE"/>
    <property type="match status" value="1"/>
</dbReference>
<dbReference type="InterPro" id="IPR003673">
    <property type="entry name" value="CoA-Trfase_fam_III"/>
</dbReference>
<dbReference type="SUPFAM" id="SSF89796">
    <property type="entry name" value="CoA-transferase family III (CaiB/BaiF)"/>
    <property type="match status" value="1"/>
</dbReference>
<evidence type="ECO:0000313" key="2">
    <source>
        <dbReference type="Proteomes" id="UP000248021"/>
    </source>
</evidence>
<dbReference type="AlphaFoldDB" id="A0A2V3TTF8"/>
<dbReference type="EMBL" id="QJJK01000022">
    <property type="protein sequence ID" value="PXW50915.1"/>
    <property type="molecule type" value="Genomic_DNA"/>
</dbReference>
<dbReference type="InterPro" id="IPR044855">
    <property type="entry name" value="CoA-Trfase_III_dom3_sf"/>
</dbReference>
<dbReference type="PANTHER" id="PTHR48228:SF5">
    <property type="entry name" value="ALPHA-METHYLACYL-COA RACEMASE"/>
    <property type="match status" value="1"/>
</dbReference>
<gene>
    <name evidence="1" type="ORF">C7450_12226</name>
</gene>
<dbReference type="Pfam" id="PF02515">
    <property type="entry name" value="CoA_transf_3"/>
    <property type="match status" value="1"/>
</dbReference>
<dbReference type="Gene3D" id="3.30.1540.10">
    <property type="entry name" value="formyl-coa transferase, domain 3"/>
    <property type="match status" value="1"/>
</dbReference>
<dbReference type="RefSeq" id="WP_110378450.1">
    <property type="nucleotide sequence ID" value="NZ_JAHBRY010000004.1"/>
</dbReference>
<evidence type="ECO:0000313" key="1">
    <source>
        <dbReference type="EMBL" id="PXW50915.1"/>
    </source>
</evidence>
<organism evidence="1 2">
    <name type="scientific">Chelatococcus asaccharovorans</name>
    <dbReference type="NCBI Taxonomy" id="28210"/>
    <lineage>
        <taxon>Bacteria</taxon>
        <taxon>Pseudomonadati</taxon>
        <taxon>Pseudomonadota</taxon>
        <taxon>Alphaproteobacteria</taxon>
        <taxon>Hyphomicrobiales</taxon>
        <taxon>Chelatococcaceae</taxon>
        <taxon>Chelatococcus</taxon>
    </lineage>
</organism>
<dbReference type="Proteomes" id="UP000248021">
    <property type="component" value="Unassembled WGS sequence"/>
</dbReference>
<reference evidence="1 2" key="1">
    <citation type="submission" date="2018-05" db="EMBL/GenBank/DDBJ databases">
        <title>Genomic Encyclopedia of Type Strains, Phase IV (KMG-IV): sequencing the most valuable type-strain genomes for metagenomic binning, comparative biology and taxonomic classification.</title>
        <authorList>
            <person name="Goeker M."/>
        </authorList>
    </citation>
    <scope>NUCLEOTIDE SEQUENCE [LARGE SCALE GENOMIC DNA]</scope>
    <source>
        <strain evidence="1 2">DSM 6462</strain>
    </source>
</reference>
<sequence>MLPLEDVKVLDFSFHLPGPMASLILAEAGAEVIKVERLHTGDELRQIPPFATDESIAFAMLNRGKKSVSIDLKAASAFETLEPLLRAADVLVEQFRPGVMQRLGFGYDAVRAINPGIIYCSITGYGQTGPNNMKAGHDLNYCAEAGLLSLTKGSAGEPSVPQVTIADIAGGSYPAVMNILLALRRKDRTGIGGHLDIAMSRNLFALQYWAVGEKSVSGKAPTPSESLLTGGSPRYAIYRAGDGAFVAAAPIEDRFWERFCELLELPEEYRDDQLDPERTRRAVAAIIARNTADHWDSLLGSDCCCAKVRDVDEAMADEHFRTTGAFERTIETWDGRTIIGTTVPVVDALATSPAQLRAPRVGEHNHLLKS</sequence>
<accession>A0A2V3TTF8</accession>
<dbReference type="Gene3D" id="3.40.50.10540">
    <property type="entry name" value="Crotonobetainyl-coa:carnitine coa-transferase, domain 1"/>
    <property type="match status" value="1"/>
</dbReference>
<dbReference type="OrthoDB" id="9806585at2"/>
<name>A0A2V3TTF8_9HYPH</name>
<dbReference type="InterPro" id="IPR023606">
    <property type="entry name" value="CoA-Trfase_III_dom_1_sf"/>
</dbReference>